<dbReference type="InterPro" id="IPR016186">
    <property type="entry name" value="C-type_lectin-like/link_sf"/>
</dbReference>
<evidence type="ECO:0008006" key="3">
    <source>
        <dbReference type="Google" id="ProtNLM"/>
    </source>
</evidence>
<dbReference type="Proteomes" id="UP000762676">
    <property type="component" value="Unassembled WGS sequence"/>
</dbReference>
<feature type="non-terminal residue" evidence="1">
    <location>
        <position position="127"/>
    </location>
</feature>
<dbReference type="AlphaFoldDB" id="A0AAV4FPN0"/>
<proteinExistence type="predicted"/>
<keyword evidence="2" id="KW-1185">Reference proteome</keyword>
<accession>A0AAV4FPN0</accession>
<evidence type="ECO:0000313" key="2">
    <source>
        <dbReference type="Proteomes" id="UP000762676"/>
    </source>
</evidence>
<sequence>MAWSGIEPPDLESDALTTLLRCPYGNGPNLLFTTFHASGGGSRSRIHASTFYLDAEQAQIACKRRGMQLVEISTRHMFNSISTSLGNINPHNGQAFLIAGRYENGKYMLENGHDLPSNLPWHQGEPS</sequence>
<reference evidence="1 2" key="1">
    <citation type="journal article" date="2021" name="Elife">
        <title>Chloroplast acquisition without the gene transfer in kleptoplastic sea slugs, Plakobranchus ocellatus.</title>
        <authorList>
            <person name="Maeda T."/>
            <person name="Takahashi S."/>
            <person name="Yoshida T."/>
            <person name="Shimamura S."/>
            <person name="Takaki Y."/>
            <person name="Nagai Y."/>
            <person name="Toyoda A."/>
            <person name="Suzuki Y."/>
            <person name="Arimoto A."/>
            <person name="Ishii H."/>
            <person name="Satoh N."/>
            <person name="Nishiyama T."/>
            <person name="Hasebe M."/>
            <person name="Maruyama T."/>
            <person name="Minagawa J."/>
            <person name="Obokata J."/>
            <person name="Shigenobu S."/>
        </authorList>
    </citation>
    <scope>NUCLEOTIDE SEQUENCE [LARGE SCALE GENOMIC DNA]</scope>
</reference>
<dbReference type="InterPro" id="IPR016187">
    <property type="entry name" value="CTDL_fold"/>
</dbReference>
<organism evidence="1 2">
    <name type="scientific">Elysia marginata</name>
    <dbReference type="NCBI Taxonomy" id="1093978"/>
    <lineage>
        <taxon>Eukaryota</taxon>
        <taxon>Metazoa</taxon>
        <taxon>Spiralia</taxon>
        <taxon>Lophotrochozoa</taxon>
        <taxon>Mollusca</taxon>
        <taxon>Gastropoda</taxon>
        <taxon>Heterobranchia</taxon>
        <taxon>Euthyneura</taxon>
        <taxon>Panpulmonata</taxon>
        <taxon>Sacoglossa</taxon>
        <taxon>Placobranchoidea</taxon>
        <taxon>Plakobranchidae</taxon>
        <taxon>Elysia</taxon>
    </lineage>
</organism>
<dbReference type="CDD" id="cd00037">
    <property type="entry name" value="CLECT"/>
    <property type="match status" value="1"/>
</dbReference>
<evidence type="ECO:0000313" key="1">
    <source>
        <dbReference type="EMBL" id="GFR75283.1"/>
    </source>
</evidence>
<dbReference type="Gene3D" id="3.10.100.10">
    <property type="entry name" value="Mannose-Binding Protein A, subunit A"/>
    <property type="match status" value="1"/>
</dbReference>
<gene>
    <name evidence="1" type="ORF">ElyMa_003915100</name>
</gene>
<dbReference type="SUPFAM" id="SSF56436">
    <property type="entry name" value="C-type lectin-like"/>
    <property type="match status" value="1"/>
</dbReference>
<protein>
    <recommendedName>
        <fullName evidence="3">C-type lectin domain-containing protein</fullName>
    </recommendedName>
</protein>
<comment type="caution">
    <text evidence="1">The sequence shown here is derived from an EMBL/GenBank/DDBJ whole genome shotgun (WGS) entry which is preliminary data.</text>
</comment>
<name>A0AAV4FPN0_9GAST</name>
<dbReference type="EMBL" id="BMAT01007971">
    <property type="protein sequence ID" value="GFR75283.1"/>
    <property type="molecule type" value="Genomic_DNA"/>
</dbReference>